<name>A0AAV4UE21_9ARAC</name>
<dbReference type="InterPro" id="IPR000997">
    <property type="entry name" value="Cholinesterase"/>
</dbReference>
<feature type="signal peptide" evidence="9">
    <location>
        <begin position="1"/>
        <end position="18"/>
    </location>
</feature>
<evidence type="ECO:0000256" key="5">
    <source>
        <dbReference type="ARBA" id="ARBA00023157"/>
    </source>
</evidence>
<dbReference type="PRINTS" id="PR00878">
    <property type="entry name" value="CHOLNESTRASE"/>
</dbReference>
<dbReference type="Gene3D" id="3.40.50.1820">
    <property type="entry name" value="alpha/beta hydrolase"/>
    <property type="match status" value="1"/>
</dbReference>
<dbReference type="InterPro" id="IPR019826">
    <property type="entry name" value="Carboxylesterase_B_AS"/>
</dbReference>
<comment type="catalytic activity">
    <reaction evidence="7">
        <text>acetylcholine + H2O = choline + acetate + H(+)</text>
        <dbReference type="Rhea" id="RHEA:17561"/>
        <dbReference type="ChEBI" id="CHEBI:15354"/>
        <dbReference type="ChEBI" id="CHEBI:15355"/>
        <dbReference type="ChEBI" id="CHEBI:15377"/>
        <dbReference type="ChEBI" id="CHEBI:15378"/>
        <dbReference type="ChEBI" id="CHEBI:30089"/>
        <dbReference type="EC" id="3.1.1.7"/>
    </reaction>
</comment>
<keyword evidence="6" id="KW-0325">Glycoprotein</keyword>
<feature type="active site" description="Charge relay system" evidence="8">
    <location>
        <position position="339"/>
    </location>
</feature>
<dbReference type="SUPFAM" id="SSF53474">
    <property type="entry name" value="alpha/beta-Hydrolases"/>
    <property type="match status" value="1"/>
</dbReference>
<evidence type="ECO:0000256" key="6">
    <source>
        <dbReference type="ARBA" id="ARBA00023180"/>
    </source>
</evidence>
<sequence length="543" mass="61218">MKSLSVICLIAIVWKVGGNPAFVKTPLGPIQGFVSELNDKAVKVFLGIPFAQSPVGDLRFKKPKPVQPWTDTLQATEQPPACIQYTVYPFPWYDNMTGKSEDCLYLNIYTPIIATKGSKLAVMFWIFGGGFTFGSNRMDVYDARPLVQQGDVIVVTINYRLGLFGFLTSNTEDAPGNVGMYDMVMALQWVNDNIEYFGGDKNRITLHGQSAGSIAISLLCVSPLTKGLFSKAIMESGSAIFLKYNQLQPNLQLSQRLAKAVNCASDDNTIEDDPDGVVGCLRGQNATYLAYVLWSFNPTSARSFFPQYGDEFLPNNAVDDIREGNFHNVPILIGNNKDEGSFQITTGNPKVFGFFGYKDPEINKTYAESMLLKTFSNYTDPQKYVDYYLEGVPDDDYDLIRRQVYTASGDNSLLCETVYFAESYAERNNDVYYYFFTHRPSNSPWAPWMGVVHFEEVQFVFGRPVRKPDSYQKNEVSLSTKMMRIWSNFAKNGHPGILLKWPKYSKENHIYMNIDVNSSIIETKLGTGPHLENCNVLRNHYGF</sequence>
<keyword evidence="12" id="KW-1185">Reference proteome</keyword>
<keyword evidence="5" id="KW-1015">Disulfide bond</keyword>
<feature type="active site" description="Charge relay system" evidence="8">
    <location>
        <position position="453"/>
    </location>
</feature>
<dbReference type="InterPro" id="IPR019819">
    <property type="entry name" value="Carboxylesterase_B_CS"/>
</dbReference>
<gene>
    <name evidence="11" type="ORF">CDAR_516931</name>
</gene>
<accession>A0AAV4UE21</accession>
<evidence type="ECO:0000256" key="8">
    <source>
        <dbReference type="PIRSR" id="PIRSR600997-1"/>
    </source>
</evidence>
<evidence type="ECO:0000256" key="2">
    <source>
        <dbReference type="ARBA" id="ARBA00022487"/>
    </source>
</evidence>
<evidence type="ECO:0000256" key="3">
    <source>
        <dbReference type="ARBA" id="ARBA00022801"/>
    </source>
</evidence>
<evidence type="ECO:0000256" key="1">
    <source>
        <dbReference type="ARBA" id="ARBA00005964"/>
    </source>
</evidence>
<dbReference type="GO" id="GO:0005886">
    <property type="term" value="C:plasma membrane"/>
    <property type="evidence" value="ECO:0007669"/>
    <property type="project" value="TreeGrafter"/>
</dbReference>
<organism evidence="11 12">
    <name type="scientific">Caerostris darwini</name>
    <dbReference type="NCBI Taxonomy" id="1538125"/>
    <lineage>
        <taxon>Eukaryota</taxon>
        <taxon>Metazoa</taxon>
        <taxon>Ecdysozoa</taxon>
        <taxon>Arthropoda</taxon>
        <taxon>Chelicerata</taxon>
        <taxon>Arachnida</taxon>
        <taxon>Araneae</taxon>
        <taxon>Araneomorphae</taxon>
        <taxon>Entelegynae</taxon>
        <taxon>Araneoidea</taxon>
        <taxon>Araneidae</taxon>
        <taxon>Caerostris</taxon>
    </lineage>
</organism>
<evidence type="ECO:0000256" key="4">
    <source>
        <dbReference type="ARBA" id="ARBA00022867"/>
    </source>
</evidence>
<dbReference type="GO" id="GO:0005615">
    <property type="term" value="C:extracellular space"/>
    <property type="evidence" value="ECO:0007669"/>
    <property type="project" value="TreeGrafter"/>
</dbReference>
<keyword evidence="3 9" id="KW-0378">Hydrolase</keyword>
<dbReference type="PANTHER" id="PTHR43918">
    <property type="entry name" value="ACETYLCHOLINESTERASE"/>
    <property type="match status" value="1"/>
</dbReference>
<comment type="caution">
    <text evidence="11">The sequence shown here is derived from an EMBL/GenBank/DDBJ whole genome shotgun (WGS) entry which is preliminary data.</text>
</comment>
<evidence type="ECO:0000256" key="9">
    <source>
        <dbReference type="RuleBase" id="RU361235"/>
    </source>
</evidence>
<comment type="similarity">
    <text evidence="1 9">Belongs to the type-B carboxylesterase/lipase family.</text>
</comment>
<dbReference type="PANTHER" id="PTHR43918:SF4">
    <property type="entry name" value="CARBOXYLIC ESTER HYDROLASE"/>
    <property type="match status" value="1"/>
</dbReference>
<dbReference type="PROSITE" id="PS00122">
    <property type="entry name" value="CARBOXYLESTERASE_B_1"/>
    <property type="match status" value="1"/>
</dbReference>
<evidence type="ECO:0000259" key="10">
    <source>
        <dbReference type="Pfam" id="PF00135"/>
    </source>
</evidence>
<dbReference type="Pfam" id="PF00135">
    <property type="entry name" value="COesterase"/>
    <property type="match status" value="1"/>
</dbReference>
<dbReference type="GO" id="GO:0003990">
    <property type="term" value="F:acetylcholinesterase activity"/>
    <property type="evidence" value="ECO:0007669"/>
    <property type="project" value="UniProtKB-EC"/>
</dbReference>
<dbReference type="PROSITE" id="PS00941">
    <property type="entry name" value="CARBOXYLESTERASE_B_2"/>
    <property type="match status" value="1"/>
</dbReference>
<feature type="active site" description="Acyl-ester intermediate" evidence="8">
    <location>
        <position position="210"/>
    </location>
</feature>
<dbReference type="GO" id="GO:0019695">
    <property type="term" value="P:choline metabolic process"/>
    <property type="evidence" value="ECO:0007669"/>
    <property type="project" value="TreeGrafter"/>
</dbReference>
<keyword evidence="9" id="KW-0732">Signal</keyword>
<dbReference type="InterPro" id="IPR029058">
    <property type="entry name" value="AB_hydrolase_fold"/>
</dbReference>
<evidence type="ECO:0000313" key="11">
    <source>
        <dbReference type="EMBL" id="GIY56001.1"/>
    </source>
</evidence>
<proteinExistence type="inferred from homology"/>
<reference evidence="11 12" key="1">
    <citation type="submission" date="2021-06" db="EMBL/GenBank/DDBJ databases">
        <title>Caerostris darwini draft genome.</title>
        <authorList>
            <person name="Kono N."/>
            <person name="Arakawa K."/>
        </authorList>
    </citation>
    <scope>NUCLEOTIDE SEQUENCE [LARGE SCALE GENOMIC DNA]</scope>
</reference>
<dbReference type="EC" id="3.1.1.-" evidence="9"/>
<keyword evidence="4" id="KW-0531">Neurotransmitter degradation</keyword>
<dbReference type="EMBL" id="BPLQ01011151">
    <property type="protein sequence ID" value="GIY56001.1"/>
    <property type="molecule type" value="Genomic_DNA"/>
</dbReference>
<dbReference type="GO" id="GO:0006581">
    <property type="term" value="P:acetylcholine catabolic process"/>
    <property type="evidence" value="ECO:0007669"/>
    <property type="project" value="TreeGrafter"/>
</dbReference>
<dbReference type="InterPro" id="IPR050654">
    <property type="entry name" value="AChE-related_enzymes"/>
</dbReference>
<dbReference type="InterPro" id="IPR002018">
    <property type="entry name" value="CarbesteraseB"/>
</dbReference>
<evidence type="ECO:0000256" key="7">
    <source>
        <dbReference type="ARBA" id="ARBA00048484"/>
    </source>
</evidence>
<dbReference type="Proteomes" id="UP001054837">
    <property type="component" value="Unassembled WGS sequence"/>
</dbReference>
<dbReference type="FunFam" id="3.40.50.1820:FF:000029">
    <property type="entry name" value="Acetylcholinesterase"/>
    <property type="match status" value="1"/>
</dbReference>
<evidence type="ECO:0000313" key="12">
    <source>
        <dbReference type="Proteomes" id="UP001054837"/>
    </source>
</evidence>
<dbReference type="AlphaFoldDB" id="A0AAV4UE21"/>
<protein>
    <recommendedName>
        <fullName evidence="9">Carboxylic ester hydrolase</fullName>
        <ecNumber evidence="9">3.1.1.-</ecNumber>
    </recommendedName>
</protein>
<keyword evidence="2" id="KW-0719">Serine esterase</keyword>
<feature type="chain" id="PRO_5043104559" description="Carboxylic ester hydrolase" evidence="9">
    <location>
        <begin position="19"/>
        <end position="543"/>
    </location>
</feature>
<feature type="domain" description="Carboxylesterase type B" evidence="10">
    <location>
        <begin position="21"/>
        <end position="520"/>
    </location>
</feature>